<dbReference type="CDD" id="cd01384">
    <property type="entry name" value="MYSc_Myo11"/>
    <property type="match status" value="1"/>
</dbReference>
<evidence type="ECO:0008006" key="16">
    <source>
        <dbReference type="Google" id="ProtNLM"/>
    </source>
</evidence>
<dbReference type="FunFam" id="1.10.10.820:FF:000001">
    <property type="entry name" value="Myosin heavy chain"/>
    <property type="match status" value="1"/>
</dbReference>
<dbReference type="Pfam" id="PF00612">
    <property type="entry name" value="IQ"/>
    <property type="match status" value="2"/>
</dbReference>
<dbReference type="GO" id="GO:0007015">
    <property type="term" value="P:actin filament organization"/>
    <property type="evidence" value="ECO:0007669"/>
    <property type="project" value="TreeGrafter"/>
</dbReference>
<dbReference type="GO" id="GO:0005524">
    <property type="term" value="F:ATP binding"/>
    <property type="evidence" value="ECO:0007669"/>
    <property type="project" value="UniProtKB-UniRule"/>
</dbReference>
<reference evidence="14 15" key="1">
    <citation type="submission" date="2020-05" db="EMBL/GenBank/DDBJ databases">
        <authorList>
            <person name="Campoy J."/>
            <person name="Schneeberger K."/>
            <person name="Spophaly S."/>
        </authorList>
    </citation>
    <scope>NUCLEOTIDE SEQUENCE [LARGE SCALE GENOMIC DNA]</scope>
    <source>
        <strain evidence="14">PruArmRojPasFocal</strain>
    </source>
</reference>
<evidence type="ECO:0000256" key="4">
    <source>
        <dbReference type="ARBA" id="ARBA00022840"/>
    </source>
</evidence>
<protein>
    <recommendedName>
        <fullName evidence="16">Myosin motor domain-containing protein</fullName>
    </recommendedName>
</protein>
<dbReference type="FunFam" id="1.20.120.720:FF:000011">
    <property type="entry name" value="Myosin 2"/>
    <property type="match status" value="1"/>
</dbReference>
<accession>A0A6J5VVW1</accession>
<dbReference type="Proteomes" id="UP000507222">
    <property type="component" value="Unassembled WGS sequence"/>
</dbReference>
<evidence type="ECO:0000256" key="1">
    <source>
        <dbReference type="ARBA" id="ARBA00008049"/>
    </source>
</evidence>
<dbReference type="FunFam" id="1.20.58.530:FF:000002">
    <property type="entry name" value="Class V myosin"/>
    <property type="match status" value="1"/>
</dbReference>
<dbReference type="Gene3D" id="3.40.850.10">
    <property type="entry name" value="Kinesin motor domain"/>
    <property type="match status" value="1"/>
</dbReference>
<dbReference type="GO" id="GO:0030048">
    <property type="term" value="P:actin filament-based movement"/>
    <property type="evidence" value="ECO:0007669"/>
    <property type="project" value="UniProtKB-ARBA"/>
</dbReference>
<dbReference type="Gene3D" id="1.20.120.720">
    <property type="entry name" value="Myosin VI head, motor domain, U50 subdomain"/>
    <property type="match status" value="1"/>
</dbReference>
<evidence type="ECO:0000313" key="14">
    <source>
        <dbReference type="EMBL" id="CAB4291555.1"/>
    </source>
</evidence>
<dbReference type="PROSITE" id="PS51456">
    <property type="entry name" value="MYOSIN_MOTOR"/>
    <property type="match status" value="1"/>
</dbReference>
<dbReference type="InterPro" id="IPR000048">
    <property type="entry name" value="IQ_motif_EF-hand-BS"/>
</dbReference>
<dbReference type="PANTHER" id="PTHR13140">
    <property type="entry name" value="MYOSIN"/>
    <property type="match status" value="1"/>
</dbReference>
<dbReference type="InterPro" id="IPR001609">
    <property type="entry name" value="Myosin_head_motor_dom-like"/>
</dbReference>
<dbReference type="Gene3D" id="6.20.240.20">
    <property type="match status" value="1"/>
</dbReference>
<dbReference type="PANTHER" id="PTHR13140:SF792">
    <property type="entry name" value="MYOSIN-9"/>
    <property type="match status" value="1"/>
</dbReference>
<feature type="binding site" evidence="10">
    <location>
        <begin position="156"/>
        <end position="163"/>
    </location>
    <ligand>
        <name>ATP</name>
        <dbReference type="ChEBI" id="CHEBI:30616"/>
    </ligand>
</feature>
<dbReference type="Gene3D" id="1.20.5.190">
    <property type="match status" value="2"/>
</dbReference>
<evidence type="ECO:0000256" key="9">
    <source>
        <dbReference type="ARBA" id="ARBA00023203"/>
    </source>
</evidence>
<keyword evidence="9 10" id="KW-0009">Actin-binding</keyword>
<keyword evidence="8 10" id="KW-0505">Motor protein</keyword>
<evidence type="ECO:0000256" key="10">
    <source>
        <dbReference type="PROSITE-ProRule" id="PRU00782"/>
    </source>
</evidence>
<keyword evidence="3 10" id="KW-0547">Nucleotide-binding</keyword>
<evidence type="ECO:0000256" key="6">
    <source>
        <dbReference type="ARBA" id="ARBA00023054"/>
    </source>
</evidence>
<dbReference type="GO" id="GO:0016020">
    <property type="term" value="C:membrane"/>
    <property type="evidence" value="ECO:0007669"/>
    <property type="project" value="TreeGrafter"/>
</dbReference>
<dbReference type="InterPro" id="IPR027417">
    <property type="entry name" value="P-loop_NTPase"/>
</dbReference>
<keyword evidence="5" id="KW-0112">Calmodulin-binding</keyword>
<dbReference type="PROSITE" id="PS50096">
    <property type="entry name" value="IQ"/>
    <property type="match status" value="4"/>
</dbReference>
<dbReference type="GO" id="GO:0005737">
    <property type="term" value="C:cytoplasm"/>
    <property type="evidence" value="ECO:0007669"/>
    <property type="project" value="TreeGrafter"/>
</dbReference>
<dbReference type="GO" id="GO:0005516">
    <property type="term" value="F:calmodulin binding"/>
    <property type="evidence" value="ECO:0007669"/>
    <property type="project" value="UniProtKB-KW"/>
</dbReference>
<dbReference type="Gene3D" id="1.10.10.820">
    <property type="match status" value="1"/>
</dbReference>
<dbReference type="EMBL" id="CAEKDK010000008">
    <property type="protein sequence ID" value="CAB4291555.1"/>
    <property type="molecule type" value="Genomic_DNA"/>
</dbReference>
<keyword evidence="2" id="KW-0677">Repeat</keyword>
<organism evidence="14 15">
    <name type="scientific">Prunus armeniaca</name>
    <name type="common">Apricot</name>
    <name type="synonym">Armeniaca vulgaris</name>
    <dbReference type="NCBI Taxonomy" id="36596"/>
    <lineage>
        <taxon>Eukaryota</taxon>
        <taxon>Viridiplantae</taxon>
        <taxon>Streptophyta</taxon>
        <taxon>Embryophyta</taxon>
        <taxon>Tracheophyta</taxon>
        <taxon>Spermatophyta</taxon>
        <taxon>Magnoliopsida</taxon>
        <taxon>eudicotyledons</taxon>
        <taxon>Gunneridae</taxon>
        <taxon>Pentapetalae</taxon>
        <taxon>rosids</taxon>
        <taxon>fabids</taxon>
        <taxon>Rosales</taxon>
        <taxon>Rosaceae</taxon>
        <taxon>Amygdaloideae</taxon>
        <taxon>Amygdaleae</taxon>
        <taxon>Prunus</taxon>
    </lineage>
</organism>
<dbReference type="SMART" id="SM00015">
    <property type="entry name" value="IQ"/>
    <property type="match status" value="5"/>
</dbReference>
<name>A0A6J5VVW1_PRUAR</name>
<evidence type="ECO:0000256" key="7">
    <source>
        <dbReference type="ARBA" id="ARBA00023123"/>
    </source>
</evidence>
<dbReference type="SUPFAM" id="SSF52540">
    <property type="entry name" value="P-loop containing nucleoside triphosphate hydrolases"/>
    <property type="match status" value="2"/>
</dbReference>
<dbReference type="InterPro" id="IPR036018">
    <property type="entry name" value="MYSc_Myo11"/>
</dbReference>
<evidence type="ECO:0000256" key="8">
    <source>
        <dbReference type="ARBA" id="ARBA00023175"/>
    </source>
</evidence>
<dbReference type="GO" id="GO:0009860">
    <property type="term" value="P:pollen tube growth"/>
    <property type="evidence" value="ECO:0007669"/>
    <property type="project" value="TreeGrafter"/>
</dbReference>
<feature type="region of interest" description="Actin-binding" evidence="10">
    <location>
        <begin position="613"/>
        <end position="635"/>
    </location>
</feature>
<evidence type="ECO:0000259" key="12">
    <source>
        <dbReference type="PROSITE" id="PS51456"/>
    </source>
</evidence>
<keyword evidence="4 10" id="KW-0067">ATP-binding</keyword>
<dbReference type="SMART" id="SM00242">
    <property type="entry name" value="MYSc"/>
    <property type="match status" value="1"/>
</dbReference>
<dbReference type="PRINTS" id="PR00193">
    <property type="entry name" value="MYOSINHEAVY"/>
</dbReference>
<keyword evidence="7 10" id="KW-0518">Myosin</keyword>
<dbReference type="GO" id="GO:0051015">
    <property type="term" value="F:actin filament binding"/>
    <property type="evidence" value="ECO:0007669"/>
    <property type="project" value="TreeGrafter"/>
</dbReference>
<feature type="domain" description="Myosin N-terminal SH3-like" evidence="13">
    <location>
        <begin position="8"/>
        <end position="57"/>
    </location>
</feature>
<evidence type="ECO:0000259" key="13">
    <source>
        <dbReference type="PROSITE" id="PS51844"/>
    </source>
</evidence>
<feature type="coiled-coil region" evidence="11">
    <location>
        <begin position="907"/>
        <end position="941"/>
    </location>
</feature>
<dbReference type="InterPro" id="IPR036961">
    <property type="entry name" value="Kinesin_motor_dom_sf"/>
</dbReference>
<proteinExistence type="inferred from homology"/>
<evidence type="ECO:0000256" key="3">
    <source>
        <dbReference type="ARBA" id="ARBA00022741"/>
    </source>
</evidence>
<feature type="domain" description="Myosin motor" evidence="12">
    <location>
        <begin position="62"/>
        <end position="732"/>
    </location>
</feature>
<comment type="similarity">
    <text evidence="1">Belongs to the TRAFAC class myosin-kinesin ATPase superfamily. Myosin family. Plant myosin class XI subfamily.</text>
</comment>
<dbReference type="PROSITE" id="PS51844">
    <property type="entry name" value="SH3_LIKE"/>
    <property type="match status" value="1"/>
</dbReference>
<gene>
    <name evidence="14" type="ORF">CURHAP_LOCUS51906</name>
</gene>
<evidence type="ECO:0000256" key="2">
    <source>
        <dbReference type="ARBA" id="ARBA00022737"/>
    </source>
</evidence>
<dbReference type="GO" id="GO:0000146">
    <property type="term" value="F:microfilament motor activity"/>
    <property type="evidence" value="ECO:0007669"/>
    <property type="project" value="TreeGrafter"/>
</dbReference>
<dbReference type="Pfam" id="PF02736">
    <property type="entry name" value="Myosin_N"/>
    <property type="match status" value="1"/>
</dbReference>
<evidence type="ECO:0000313" key="15">
    <source>
        <dbReference type="Proteomes" id="UP000507222"/>
    </source>
</evidence>
<dbReference type="AlphaFoldDB" id="A0A6J5VVW1"/>
<dbReference type="GO" id="GO:0016459">
    <property type="term" value="C:myosin complex"/>
    <property type="evidence" value="ECO:0007669"/>
    <property type="project" value="UniProtKB-KW"/>
</dbReference>
<sequence>MGKPVTIVVGSQIWVENPELVWIDGEVINIKGEDAEIQVSNGNKVVAKVSKIYPKDMEMPAGGVDDMTKLSYLHEPGVLCNLATRYESNEIYTYTGNILIAINPFQSLSHLYDTVMMERYNGVPFGELGPHVFAIADAAYREMINEGNSNSILVSGESGAGKTETTKMLMRYLAYLGGNAAAEGRTVEQQVLESNPVLEAFGNAKTVKNNNSSRFGKFVEIQFDKRGRISGAAIRTYLLERSRVCQISDLERNYHCFYLLCAAPEQEKEKYKLGDPKSYHYLNQSNCYQLDGISDEHNYLSTRRAMDVVGISVVEQEAIFSVVAAILHLGNIDFANGEDNDSSVLKNDESLFHLQMTAELLMCNPRALEDALCKRVMVTPEEIIKRSLDPHGATVSRDGLAKTIYSRLFDWLVDKINVSIGQDPSSKCLIGVLDIYGFESFKTNSFEQFCINYTNEKLQQHFNKHVFKSEQEEYTREEIDWSYIEFVDNKDVLDLIEQKKGGIIALLDEACMFPKSTHDTFSQKLYQTFKDNKRFIKPKLTRSDFTIVHYAGEVQYQSDQFLDKNKDYIVPEHRDLLSASKCSFVAGLFPSLTEEAAKSSKFSSISSRFKLQLQHLMETLNATEPHYIRCIKPNNVLKPAIFENINVVQQLHSGGVLEAVRIKCAGYPTYRSFFEFLTRFRILAPEVLKMDCPENEACEKILEKMGLKDYQIGKTKVFLRAGQMAELDAKRTLMLGDSAQVIQRRGRTRITRRKYVSIREASICVQSFCRGELARKLYKLKKRVNAVVKIQKTARKRLARKDYVKILFSSVVLQTSLRAMVARDELRYRVKVAIIIQTGLRAMAARDAFRYRVNAAVIIQTGLRAMAARDAFRCGMQSKPRVIVQTDLEKAEGEEATKLESSVQANIKILTAEVENLKAMLQAEKQRANECERRYVEARVSSEEGRKKLEETERIVHQLQDSLNRMIYCMSNQVSELKTILSTASKSSSTTAGPFVRHEWFDSISSNSECSSTDSDFTFPAPTPTSANFSPPCTNSLKLIVQDISAGDVSGSESEKEGGAFDDFF</sequence>
<evidence type="ECO:0000256" key="11">
    <source>
        <dbReference type="SAM" id="Coils"/>
    </source>
</evidence>
<evidence type="ECO:0000256" key="5">
    <source>
        <dbReference type="ARBA" id="ARBA00022860"/>
    </source>
</evidence>
<dbReference type="InterPro" id="IPR004009">
    <property type="entry name" value="SH3_Myosin"/>
</dbReference>
<dbReference type="Gene3D" id="1.20.58.530">
    <property type="match status" value="1"/>
</dbReference>
<keyword evidence="6 11" id="KW-0175">Coiled coil</keyword>
<dbReference type="Pfam" id="PF00063">
    <property type="entry name" value="Myosin_head"/>
    <property type="match status" value="1"/>
</dbReference>